<comment type="caution">
    <text evidence="1">The sequence shown here is derived from an EMBL/GenBank/DDBJ whole genome shotgun (WGS) entry which is preliminary data.</text>
</comment>
<dbReference type="InterPro" id="IPR038765">
    <property type="entry name" value="Papain-like_cys_pep_sf"/>
</dbReference>
<dbReference type="RefSeq" id="WP_311503638.1">
    <property type="nucleotide sequence ID" value="NZ_JAVRHK010000008.1"/>
</dbReference>
<name>A0ABU3D6X6_9FLAO</name>
<dbReference type="SUPFAM" id="SSF54001">
    <property type="entry name" value="Cysteine proteinases"/>
    <property type="match status" value="1"/>
</dbReference>
<dbReference type="InterPro" id="IPR000200">
    <property type="entry name" value="Peptidase_C10"/>
</dbReference>
<dbReference type="Gene3D" id="3.90.70.50">
    <property type="entry name" value="Peptidase C10, streptopain"/>
    <property type="match status" value="1"/>
</dbReference>
<reference evidence="1 2" key="1">
    <citation type="submission" date="2023-09" db="EMBL/GenBank/DDBJ databases">
        <authorList>
            <person name="Rey-Velasco X."/>
        </authorList>
    </citation>
    <scope>NUCLEOTIDE SEQUENCE [LARGE SCALE GENOMIC DNA]</scope>
    <source>
        <strain evidence="1 2">F117</strain>
    </source>
</reference>
<dbReference type="InterPro" id="IPR044934">
    <property type="entry name" value="Streptopain_sf"/>
</dbReference>
<proteinExistence type="predicted"/>
<evidence type="ECO:0000313" key="2">
    <source>
        <dbReference type="Proteomes" id="UP001262582"/>
    </source>
</evidence>
<organism evidence="1 2">
    <name type="scientific">Autumnicola musiva</name>
    <dbReference type="NCBI Taxonomy" id="3075589"/>
    <lineage>
        <taxon>Bacteria</taxon>
        <taxon>Pseudomonadati</taxon>
        <taxon>Bacteroidota</taxon>
        <taxon>Flavobacteriia</taxon>
        <taxon>Flavobacteriales</taxon>
        <taxon>Flavobacteriaceae</taxon>
        <taxon>Autumnicola</taxon>
    </lineage>
</organism>
<accession>A0ABU3D6X6</accession>
<evidence type="ECO:0000313" key="1">
    <source>
        <dbReference type="EMBL" id="MDT0677294.1"/>
    </source>
</evidence>
<sequence>MSSYQNIATNGYGSFIGTPCSESDEGTQFWFTETYGPFTQTEWGQGVGYNDALDYAGCTQRSNGKPPVGCVATSIGQIMKYHQKPSTYSWIQMPNIGGSPQTANLLKDVAIAANMEFGCEVSGANKEETIMALNSFGYNHVQLSDYSGYSGNQILKQEIENERPVILTGGRNSGWWIFNRYDDGHAWVCDGYRLSTIFVCQENDDPRPDPEDPDYSYQIKLGANGYFYASMNWGWSGNYNGWFSNDWTPGTYDFNYDKKIIYNIY</sequence>
<gene>
    <name evidence="1" type="ORF">RM539_11965</name>
</gene>
<dbReference type="Pfam" id="PF01640">
    <property type="entry name" value="Peptidase_C10"/>
    <property type="match status" value="2"/>
</dbReference>
<dbReference type="EMBL" id="JAVRHK010000008">
    <property type="protein sequence ID" value="MDT0677294.1"/>
    <property type="molecule type" value="Genomic_DNA"/>
</dbReference>
<keyword evidence="2" id="KW-1185">Reference proteome</keyword>
<dbReference type="Proteomes" id="UP001262582">
    <property type="component" value="Unassembled WGS sequence"/>
</dbReference>
<protein>
    <submittedName>
        <fullName evidence="1">C10 family peptidase</fullName>
    </submittedName>
</protein>
<dbReference type="PRINTS" id="PR00797">
    <property type="entry name" value="STREPTOPAIN"/>
</dbReference>